<keyword evidence="5" id="KW-0274">FAD</keyword>
<evidence type="ECO:0000256" key="5">
    <source>
        <dbReference type="ARBA" id="ARBA00022827"/>
    </source>
</evidence>
<organism evidence="11 12">
    <name type="scientific">Stylosanthes scabra</name>
    <dbReference type="NCBI Taxonomy" id="79078"/>
    <lineage>
        <taxon>Eukaryota</taxon>
        <taxon>Viridiplantae</taxon>
        <taxon>Streptophyta</taxon>
        <taxon>Embryophyta</taxon>
        <taxon>Tracheophyta</taxon>
        <taxon>Spermatophyta</taxon>
        <taxon>Magnoliopsida</taxon>
        <taxon>eudicotyledons</taxon>
        <taxon>Gunneridae</taxon>
        <taxon>Pentapetalae</taxon>
        <taxon>rosids</taxon>
        <taxon>fabids</taxon>
        <taxon>Fabales</taxon>
        <taxon>Fabaceae</taxon>
        <taxon>Papilionoideae</taxon>
        <taxon>50 kb inversion clade</taxon>
        <taxon>dalbergioids sensu lato</taxon>
        <taxon>Dalbergieae</taxon>
        <taxon>Pterocarpus clade</taxon>
        <taxon>Stylosanthes</taxon>
    </lineage>
</organism>
<dbReference type="EMBL" id="JASCZI010272324">
    <property type="protein sequence ID" value="MED6221680.1"/>
    <property type="molecule type" value="Genomic_DNA"/>
</dbReference>
<dbReference type="PANTHER" id="PTHR43539">
    <property type="entry name" value="FLAVIN-BINDING MONOOXYGENASE-LIKE PROTEIN (AFU_ORTHOLOGUE AFUA_4G09220)"/>
    <property type="match status" value="1"/>
</dbReference>
<keyword evidence="4" id="KW-0285">Flavoprotein</keyword>
<gene>
    <name evidence="11" type="ORF">PIB30_057115</name>
</gene>
<evidence type="ECO:0000256" key="6">
    <source>
        <dbReference type="ARBA" id="ARBA00022857"/>
    </source>
</evidence>
<reference evidence="11 12" key="1">
    <citation type="journal article" date="2023" name="Plants (Basel)">
        <title>Bridging the Gap: Combining Genomics and Transcriptomics Approaches to Understand Stylosanthes scabra, an Orphan Legume from the Brazilian Caatinga.</title>
        <authorList>
            <person name="Ferreira-Neto J.R.C."/>
            <person name="da Silva M.D."/>
            <person name="Binneck E."/>
            <person name="de Melo N.F."/>
            <person name="da Silva R.H."/>
            <person name="de Melo A.L.T.M."/>
            <person name="Pandolfi V."/>
            <person name="Bustamante F.O."/>
            <person name="Brasileiro-Vidal A.C."/>
            <person name="Benko-Iseppon A.M."/>
        </authorList>
    </citation>
    <scope>NUCLEOTIDE SEQUENCE [LARGE SCALE GENOMIC DNA]</scope>
    <source>
        <tissue evidence="11">Leaves</tissue>
    </source>
</reference>
<comment type="cofactor">
    <cofactor evidence="1">
        <name>FAD</name>
        <dbReference type="ChEBI" id="CHEBI:57692"/>
    </cofactor>
</comment>
<dbReference type="Gene3D" id="3.50.50.60">
    <property type="entry name" value="FAD/NAD(P)-binding domain"/>
    <property type="match status" value="1"/>
</dbReference>
<dbReference type="SUPFAM" id="SSF51905">
    <property type="entry name" value="FAD/NAD(P)-binding domain"/>
    <property type="match status" value="1"/>
</dbReference>
<evidence type="ECO:0000256" key="9">
    <source>
        <dbReference type="ARBA" id="ARBA00039148"/>
    </source>
</evidence>
<dbReference type="InterPro" id="IPR036188">
    <property type="entry name" value="FAD/NAD-bd_sf"/>
</dbReference>
<keyword evidence="7" id="KW-0560">Oxidoreductase</keyword>
<dbReference type="Proteomes" id="UP001341840">
    <property type="component" value="Unassembled WGS sequence"/>
</dbReference>
<name>A0ABU6ZIB1_9FABA</name>
<accession>A0ABU6ZIB1</accession>
<protein>
    <recommendedName>
        <fullName evidence="9">indole-3-pyruvate monooxygenase</fullName>
        <ecNumber evidence="9">1.14.13.168</ecNumber>
    </recommendedName>
</protein>
<evidence type="ECO:0000256" key="7">
    <source>
        <dbReference type="ARBA" id="ARBA00023002"/>
    </source>
</evidence>
<evidence type="ECO:0000256" key="10">
    <source>
        <dbReference type="ARBA" id="ARBA00047707"/>
    </source>
</evidence>
<comment type="pathway">
    <text evidence="2">Plant hormone metabolism; auxin biosynthesis.</text>
</comment>
<proteinExistence type="inferred from homology"/>
<evidence type="ECO:0000313" key="12">
    <source>
        <dbReference type="Proteomes" id="UP001341840"/>
    </source>
</evidence>
<keyword evidence="8" id="KW-0073">Auxin biosynthesis</keyword>
<comment type="similarity">
    <text evidence="3">Belongs to the FMO family.</text>
</comment>
<dbReference type="InterPro" id="IPR050982">
    <property type="entry name" value="Auxin_biosynth/cation_transpt"/>
</dbReference>
<keyword evidence="6" id="KW-0521">NADP</keyword>
<evidence type="ECO:0000256" key="2">
    <source>
        <dbReference type="ARBA" id="ARBA00004814"/>
    </source>
</evidence>
<keyword evidence="12" id="KW-1185">Reference proteome</keyword>
<dbReference type="EC" id="1.14.13.168" evidence="9"/>
<sequence>MRIENKKVIFGNNTQKEFDAIVFATGYRSVANKWLKGNYKYVLNEDGMPKNEFPKHWKGDNGLYCAGLARRGLFGVQFDAEAIADDINRNLH</sequence>
<comment type="catalytic activity">
    <reaction evidence="10">
        <text>indole-3-pyruvate + NADPH + O2 + H(+) = (indol-3-yl)acetate + CO2 + NADP(+) + H2O</text>
        <dbReference type="Rhea" id="RHEA:34331"/>
        <dbReference type="ChEBI" id="CHEBI:15377"/>
        <dbReference type="ChEBI" id="CHEBI:15378"/>
        <dbReference type="ChEBI" id="CHEBI:15379"/>
        <dbReference type="ChEBI" id="CHEBI:16526"/>
        <dbReference type="ChEBI" id="CHEBI:17640"/>
        <dbReference type="ChEBI" id="CHEBI:30854"/>
        <dbReference type="ChEBI" id="CHEBI:57783"/>
        <dbReference type="ChEBI" id="CHEBI:58349"/>
        <dbReference type="EC" id="1.14.13.168"/>
    </reaction>
</comment>
<evidence type="ECO:0000256" key="4">
    <source>
        <dbReference type="ARBA" id="ARBA00022630"/>
    </source>
</evidence>
<evidence type="ECO:0000256" key="3">
    <source>
        <dbReference type="ARBA" id="ARBA00009183"/>
    </source>
</evidence>
<evidence type="ECO:0000256" key="1">
    <source>
        <dbReference type="ARBA" id="ARBA00001974"/>
    </source>
</evidence>
<dbReference type="PANTHER" id="PTHR43539:SF77">
    <property type="entry name" value="DISULFIDE OXIDOREDUCTASE_MONOOXYGENASE_OXIDOREDUCTASE"/>
    <property type="match status" value="1"/>
</dbReference>
<evidence type="ECO:0000256" key="8">
    <source>
        <dbReference type="ARBA" id="ARBA00023070"/>
    </source>
</evidence>
<evidence type="ECO:0000313" key="11">
    <source>
        <dbReference type="EMBL" id="MED6221680.1"/>
    </source>
</evidence>
<comment type="caution">
    <text evidence="11">The sequence shown here is derived from an EMBL/GenBank/DDBJ whole genome shotgun (WGS) entry which is preliminary data.</text>
</comment>